<feature type="transmembrane region" description="Helical" evidence="1">
    <location>
        <begin position="15"/>
        <end position="34"/>
    </location>
</feature>
<protein>
    <submittedName>
        <fullName evidence="2">Uncharacterized protein</fullName>
    </submittedName>
</protein>
<gene>
    <name evidence="2" type="ORF">TNCV_1198011</name>
</gene>
<keyword evidence="3" id="KW-1185">Reference proteome</keyword>
<dbReference type="Proteomes" id="UP000887159">
    <property type="component" value="Unassembled WGS sequence"/>
</dbReference>
<proteinExistence type="predicted"/>
<comment type="caution">
    <text evidence="2">The sequence shown here is derived from an EMBL/GenBank/DDBJ whole genome shotgun (WGS) entry which is preliminary data.</text>
</comment>
<evidence type="ECO:0000313" key="3">
    <source>
        <dbReference type="Proteomes" id="UP000887159"/>
    </source>
</evidence>
<dbReference type="AlphaFoldDB" id="A0A8X6SBL2"/>
<evidence type="ECO:0000313" key="2">
    <source>
        <dbReference type="EMBL" id="GFY04023.1"/>
    </source>
</evidence>
<keyword evidence="1" id="KW-1133">Transmembrane helix</keyword>
<keyword evidence="1" id="KW-0812">Transmembrane</keyword>
<sequence length="81" mass="8993">MTAQRYDRDILQSPVLPLMAVFPGAFFNSTLFTYTQQGLHRTASTTFPLFPSLLDSQICHRSSISSIIKSGKVGSLRIESN</sequence>
<organism evidence="2 3">
    <name type="scientific">Trichonephila clavipes</name>
    <name type="common">Golden silk orbweaver</name>
    <name type="synonym">Nephila clavipes</name>
    <dbReference type="NCBI Taxonomy" id="2585209"/>
    <lineage>
        <taxon>Eukaryota</taxon>
        <taxon>Metazoa</taxon>
        <taxon>Ecdysozoa</taxon>
        <taxon>Arthropoda</taxon>
        <taxon>Chelicerata</taxon>
        <taxon>Arachnida</taxon>
        <taxon>Araneae</taxon>
        <taxon>Araneomorphae</taxon>
        <taxon>Entelegynae</taxon>
        <taxon>Araneoidea</taxon>
        <taxon>Nephilidae</taxon>
        <taxon>Trichonephila</taxon>
    </lineage>
</organism>
<evidence type="ECO:0000256" key="1">
    <source>
        <dbReference type="SAM" id="Phobius"/>
    </source>
</evidence>
<reference evidence="2" key="1">
    <citation type="submission" date="2020-08" db="EMBL/GenBank/DDBJ databases">
        <title>Multicomponent nature underlies the extraordinary mechanical properties of spider dragline silk.</title>
        <authorList>
            <person name="Kono N."/>
            <person name="Nakamura H."/>
            <person name="Mori M."/>
            <person name="Yoshida Y."/>
            <person name="Ohtoshi R."/>
            <person name="Malay A.D."/>
            <person name="Moran D.A.P."/>
            <person name="Tomita M."/>
            <person name="Numata K."/>
            <person name="Arakawa K."/>
        </authorList>
    </citation>
    <scope>NUCLEOTIDE SEQUENCE</scope>
</reference>
<name>A0A8X6SBL2_TRICX</name>
<accession>A0A8X6SBL2</accession>
<keyword evidence="1" id="KW-0472">Membrane</keyword>
<dbReference type="EMBL" id="BMAU01021243">
    <property type="protein sequence ID" value="GFY04023.1"/>
    <property type="molecule type" value="Genomic_DNA"/>
</dbReference>